<proteinExistence type="predicted"/>
<dbReference type="Pfam" id="PF13194">
    <property type="entry name" value="DUF4010"/>
    <property type="match status" value="1"/>
</dbReference>
<keyword evidence="1" id="KW-0812">Transmembrane</keyword>
<dbReference type="InterPro" id="IPR025105">
    <property type="entry name" value="DUF4010"/>
</dbReference>
<sequence>MNLIPTMPFDFNSYHDLFTIIAAALGCGLLIGLERERSKQRENQRSFAGLRSFAICSIFGAVCFLFGPYFGIVGALITGAIVAYSIKNQTDDPGVTTEVAFILNYFIGGMCLWNIPFAAGLSVILTILLMTKHSMHGIAGKWITESEFRDGIFLLALLLIALPLTPNKPLWGSVLNPYVILKLLTLILTVQALAHIAKRLLSTKNALLLSSLASGFVSSTATVASLGLEVRNGRADAKANAGAALMSCVATLLQLMIIVIGVSISWFKVIILPSLVAITVLVIFALWLMRNTQPIETYKSTDSRMFSLKEAAIIAGSLTLIQAGVYGLNLLLGDAGLIAGTLLASLFEIHGALATIVIQGEPSHSVLSLAFLLGLAAHAVAKSINALISGGSHYALVFAPIQILHMLIFIGIFVWVVQNSTAL</sequence>
<feature type="transmembrane region" description="Helical" evidence="1">
    <location>
        <begin position="106"/>
        <end position="130"/>
    </location>
</feature>
<feature type="transmembrane region" description="Helical" evidence="1">
    <location>
        <begin position="178"/>
        <end position="197"/>
    </location>
</feature>
<keyword evidence="5" id="KW-1185">Reference proteome</keyword>
<dbReference type="EMBL" id="JAPKMY010000001">
    <property type="protein sequence ID" value="MCX5466175.1"/>
    <property type="molecule type" value="Genomic_DNA"/>
</dbReference>
<comment type="caution">
    <text evidence="4">The sequence shown here is derived from an EMBL/GenBank/DDBJ whole genome shotgun (WGS) entry which is preliminary data.</text>
</comment>
<organism evidence="4 5">
    <name type="scientific">Acinetobacter nematophilus</name>
    <dbReference type="NCBI Taxonomy" id="2994642"/>
    <lineage>
        <taxon>Bacteria</taxon>
        <taxon>Pseudomonadati</taxon>
        <taxon>Pseudomonadota</taxon>
        <taxon>Gammaproteobacteria</taxon>
        <taxon>Moraxellales</taxon>
        <taxon>Moraxellaceae</taxon>
        <taxon>Acinetobacter</taxon>
    </lineage>
</organism>
<name>A0A9X3DQ59_9GAMM</name>
<feature type="domain" description="DUF4010" evidence="3">
    <location>
        <begin position="186"/>
        <end position="390"/>
    </location>
</feature>
<feature type="transmembrane region" description="Helical" evidence="1">
    <location>
        <begin position="394"/>
        <end position="417"/>
    </location>
</feature>
<evidence type="ECO:0000259" key="2">
    <source>
        <dbReference type="Pfam" id="PF02308"/>
    </source>
</evidence>
<feature type="transmembrane region" description="Helical" evidence="1">
    <location>
        <begin position="337"/>
        <end position="358"/>
    </location>
</feature>
<dbReference type="PANTHER" id="PTHR39084:SF1">
    <property type="entry name" value="DUF4010 DOMAIN-CONTAINING PROTEIN"/>
    <property type="match status" value="1"/>
</dbReference>
<accession>A0A9X3DQ59</accession>
<feature type="transmembrane region" description="Helical" evidence="1">
    <location>
        <begin position="365"/>
        <end position="388"/>
    </location>
</feature>
<feature type="transmembrane region" description="Helical" evidence="1">
    <location>
        <begin position="310"/>
        <end position="331"/>
    </location>
</feature>
<evidence type="ECO:0000259" key="3">
    <source>
        <dbReference type="Pfam" id="PF13194"/>
    </source>
</evidence>
<protein>
    <submittedName>
        <fullName evidence="4">MgtC/SapB family protein</fullName>
    </submittedName>
</protein>
<dbReference type="Pfam" id="PF02308">
    <property type="entry name" value="MgtC"/>
    <property type="match status" value="1"/>
</dbReference>
<feature type="transmembrane region" description="Helical" evidence="1">
    <location>
        <begin position="151"/>
        <end position="166"/>
    </location>
</feature>
<evidence type="ECO:0000256" key="1">
    <source>
        <dbReference type="SAM" id="Phobius"/>
    </source>
</evidence>
<feature type="transmembrane region" description="Helical" evidence="1">
    <location>
        <begin position="270"/>
        <end position="289"/>
    </location>
</feature>
<evidence type="ECO:0000313" key="4">
    <source>
        <dbReference type="EMBL" id="MCX5466175.1"/>
    </source>
</evidence>
<gene>
    <name evidence="4" type="ORF">OSH00_00220</name>
</gene>
<dbReference type="AlphaFoldDB" id="A0A9X3DQ59"/>
<dbReference type="RefSeq" id="WP_266128737.1">
    <property type="nucleotide sequence ID" value="NZ_JAPKMY010000001.1"/>
</dbReference>
<feature type="transmembrane region" description="Helical" evidence="1">
    <location>
        <begin position="241"/>
        <end position="264"/>
    </location>
</feature>
<evidence type="ECO:0000313" key="5">
    <source>
        <dbReference type="Proteomes" id="UP001146019"/>
    </source>
</evidence>
<dbReference type="PANTHER" id="PTHR39084">
    <property type="entry name" value="MEMBRANE PROTEIN-RELATED"/>
    <property type="match status" value="1"/>
</dbReference>
<keyword evidence="1" id="KW-1133">Transmembrane helix</keyword>
<dbReference type="Proteomes" id="UP001146019">
    <property type="component" value="Unassembled WGS sequence"/>
</dbReference>
<dbReference type="InterPro" id="IPR049177">
    <property type="entry name" value="MgtC_SapB_SrpB_YhiD_N"/>
</dbReference>
<reference evidence="4" key="1">
    <citation type="submission" date="2022-11" db="EMBL/GenBank/DDBJ databases">
        <title>Biodiversity and phylogenetic relationships of bacteria.</title>
        <authorList>
            <person name="Machado R.A.R."/>
            <person name="Bhat A."/>
            <person name="Loulou A."/>
            <person name="Kallel S."/>
        </authorList>
    </citation>
    <scope>NUCLEOTIDE SEQUENCE</scope>
    <source>
        <strain evidence="4">A-IN1</strain>
    </source>
</reference>
<feature type="transmembrane region" description="Helical" evidence="1">
    <location>
        <begin position="12"/>
        <end position="33"/>
    </location>
</feature>
<feature type="transmembrane region" description="Helical" evidence="1">
    <location>
        <begin position="53"/>
        <end position="86"/>
    </location>
</feature>
<keyword evidence="1" id="KW-0472">Membrane</keyword>
<feature type="domain" description="MgtC/SapB/SrpB/YhiD N-terminal" evidence="2">
    <location>
        <begin position="22"/>
        <end position="135"/>
    </location>
</feature>